<dbReference type="STRING" id="1676925.ENSPKIP00000017278"/>
<evidence type="ECO:0000313" key="2">
    <source>
        <dbReference type="Proteomes" id="UP000261540"/>
    </source>
</evidence>
<dbReference type="AlphaFoldDB" id="A0A3B3RG12"/>
<dbReference type="Gene3D" id="2.60.40.10">
    <property type="entry name" value="Immunoglobulins"/>
    <property type="match status" value="2"/>
</dbReference>
<sequence>KLAGGNAPALNRYENESSPPLIHPDLPELVVKRHASINLTCSGTRAVSWVPPLSDNAVVKREDHRTAVLMIKDASAANTEALVCEYDDWQGAEEDKQAEIYIFVPDPEIPFAPENVSGETDLLTDIPCRVTNPDWHVVLRSVHSRTEVPAPYFNKIGFLGTFPEGSYVCETTVNGKTRSSAIYTVKADRGKDASTSWPVWMTWKSSAECQTPGPM</sequence>
<accession>A0A3B3RG12</accession>
<name>A0A3B3RG12_9TELE</name>
<organism evidence="1 2">
    <name type="scientific">Paramormyrops kingsleyae</name>
    <dbReference type="NCBI Taxonomy" id="1676925"/>
    <lineage>
        <taxon>Eukaryota</taxon>
        <taxon>Metazoa</taxon>
        <taxon>Chordata</taxon>
        <taxon>Craniata</taxon>
        <taxon>Vertebrata</taxon>
        <taxon>Euteleostomi</taxon>
        <taxon>Actinopterygii</taxon>
        <taxon>Neopterygii</taxon>
        <taxon>Teleostei</taxon>
        <taxon>Osteoglossocephala</taxon>
        <taxon>Osteoglossomorpha</taxon>
        <taxon>Osteoglossiformes</taxon>
        <taxon>Mormyridae</taxon>
        <taxon>Paramormyrops</taxon>
    </lineage>
</organism>
<protein>
    <recommendedName>
        <fullName evidence="3">Ig-like domain-containing protein</fullName>
    </recommendedName>
</protein>
<dbReference type="PANTHER" id="PTHR15360">
    <property type="entry name" value="PLATELET-DERIVED GROWTH FACTOR RECEPTOR LIKE"/>
    <property type="match status" value="1"/>
</dbReference>
<reference evidence="1" key="1">
    <citation type="submission" date="2025-08" db="UniProtKB">
        <authorList>
            <consortium name="Ensembl"/>
        </authorList>
    </citation>
    <scope>IDENTIFICATION</scope>
</reference>
<dbReference type="Proteomes" id="UP000261540">
    <property type="component" value="Unplaced"/>
</dbReference>
<keyword evidence="2" id="KW-1185">Reference proteome</keyword>
<dbReference type="GeneTree" id="ENSGT00940000175494"/>
<dbReference type="InterPro" id="IPR042495">
    <property type="entry name" value="PDGFRL"/>
</dbReference>
<dbReference type="PANTHER" id="PTHR15360:SF4">
    <property type="entry name" value="PROTEIN KINASE DOMAIN-CONTAINING PROTEIN"/>
    <property type="match status" value="1"/>
</dbReference>
<reference evidence="1" key="2">
    <citation type="submission" date="2025-09" db="UniProtKB">
        <authorList>
            <consortium name="Ensembl"/>
        </authorList>
    </citation>
    <scope>IDENTIFICATION</scope>
</reference>
<dbReference type="InterPro" id="IPR013783">
    <property type="entry name" value="Ig-like_fold"/>
</dbReference>
<evidence type="ECO:0008006" key="3">
    <source>
        <dbReference type="Google" id="ProtNLM"/>
    </source>
</evidence>
<dbReference type="Ensembl" id="ENSPKIT00000041788.1">
    <property type="protein sequence ID" value="ENSPKIP00000017278.1"/>
    <property type="gene ID" value="ENSPKIG00000003262.1"/>
</dbReference>
<proteinExistence type="predicted"/>
<evidence type="ECO:0000313" key="1">
    <source>
        <dbReference type="Ensembl" id="ENSPKIP00000017278.1"/>
    </source>
</evidence>